<sequence length="441" mass="49210">MNHFAVLKAVFVSSLLSISLSVHSAELSLNEAINYALNHEPWLKASKQKQTSIEAKSIAAGTLPDPVLTLGLMNLPTNGFAFDQENMTQFKVGISQSLSRGDSLALQQKALSQSAAAEPWIRKDRLAQVKTTVTESWLNAYRAQRSIALIEQDKALFTQLIDITESSYVSSVGKTRQQDIIRAQLELTRLEDKLIQLEQQLQGAKKRLTQWLPIDMLSQPVGEDFSQVSALKNYTELEFQQLMALLLKHPAIMAIDNAIEAKQTQISVAEQGYKPQIGVNMGYGYRDDMPMGGSRADLFSVGVSIDLPLFTDNRQDQLVNAAIADSEEAKTQKLIALKKLQGMYFKEVSQLTRLSQRAALYKTKLLPQMAEQSQATLNAFTRDDGNFSDVMQARISELNAKIDALNIHVDQKIIIARLNYYASADDASLKNLTQQELTYEY</sequence>
<dbReference type="SUPFAM" id="SSF56954">
    <property type="entry name" value="Outer membrane efflux proteins (OEP)"/>
    <property type="match status" value="1"/>
</dbReference>
<evidence type="ECO:0008006" key="6">
    <source>
        <dbReference type="Google" id="ProtNLM"/>
    </source>
</evidence>
<accession>A0A9W4QXZ4</accession>
<protein>
    <recommendedName>
        <fullName evidence="6">Transporter</fullName>
    </recommendedName>
</protein>
<evidence type="ECO:0000313" key="4">
    <source>
        <dbReference type="EMBL" id="CAH9057668.1"/>
    </source>
</evidence>
<proteinExistence type="inferred from homology"/>
<evidence type="ECO:0000256" key="1">
    <source>
        <dbReference type="ARBA" id="ARBA00007613"/>
    </source>
</evidence>
<dbReference type="PANTHER" id="PTHR30203">
    <property type="entry name" value="OUTER MEMBRANE CATION EFFLUX PROTEIN"/>
    <property type="match status" value="1"/>
</dbReference>
<dbReference type="Gene3D" id="1.20.1600.10">
    <property type="entry name" value="Outer membrane efflux proteins (OEP)"/>
    <property type="match status" value="1"/>
</dbReference>
<keyword evidence="3" id="KW-0732">Signal</keyword>
<comment type="caution">
    <text evidence="4">The sequence shown here is derived from an EMBL/GenBank/DDBJ whole genome shotgun (WGS) entry which is preliminary data.</text>
</comment>
<gene>
    <name evidence="4" type="ORF">PSEHALCIP103_01702</name>
</gene>
<evidence type="ECO:0000313" key="5">
    <source>
        <dbReference type="Proteomes" id="UP001152447"/>
    </source>
</evidence>
<keyword evidence="2" id="KW-0175">Coiled coil</keyword>
<dbReference type="Pfam" id="PF02321">
    <property type="entry name" value="OEP"/>
    <property type="match status" value="1"/>
</dbReference>
<dbReference type="GO" id="GO:0015562">
    <property type="term" value="F:efflux transmembrane transporter activity"/>
    <property type="evidence" value="ECO:0007669"/>
    <property type="project" value="InterPro"/>
</dbReference>
<reference evidence="4" key="1">
    <citation type="submission" date="2022-07" db="EMBL/GenBank/DDBJ databases">
        <authorList>
            <person name="Criscuolo A."/>
        </authorList>
    </citation>
    <scope>NUCLEOTIDE SEQUENCE</scope>
    <source>
        <strain evidence="4">CIP103197</strain>
    </source>
</reference>
<feature type="coiled-coil region" evidence="2">
    <location>
        <begin position="180"/>
        <end position="207"/>
    </location>
</feature>
<dbReference type="EMBL" id="CAMAPB010000021">
    <property type="protein sequence ID" value="CAH9057668.1"/>
    <property type="molecule type" value="Genomic_DNA"/>
</dbReference>
<feature type="chain" id="PRO_5040895637" description="Transporter" evidence="3">
    <location>
        <begin position="25"/>
        <end position="441"/>
    </location>
</feature>
<dbReference type="InterPro" id="IPR003423">
    <property type="entry name" value="OMP_efflux"/>
</dbReference>
<dbReference type="InterPro" id="IPR010131">
    <property type="entry name" value="MdtP/NodT-like"/>
</dbReference>
<dbReference type="RefSeq" id="WP_262976606.1">
    <property type="nucleotide sequence ID" value="NZ_CAMAPB010000021.1"/>
</dbReference>
<evidence type="ECO:0000256" key="2">
    <source>
        <dbReference type="SAM" id="Coils"/>
    </source>
</evidence>
<comment type="similarity">
    <text evidence="1">Belongs to the outer membrane factor (OMF) (TC 1.B.17) family.</text>
</comment>
<dbReference type="PANTHER" id="PTHR30203:SF24">
    <property type="entry name" value="BLR4935 PROTEIN"/>
    <property type="match status" value="1"/>
</dbReference>
<organism evidence="4 5">
    <name type="scientific">Pseudoalteromonas haloplanktis</name>
    <name type="common">Alteromonas haloplanktis</name>
    <dbReference type="NCBI Taxonomy" id="228"/>
    <lineage>
        <taxon>Bacteria</taxon>
        <taxon>Pseudomonadati</taxon>
        <taxon>Pseudomonadota</taxon>
        <taxon>Gammaproteobacteria</taxon>
        <taxon>Alteromonadales</taxon>
        <taxon>Pseudoalteromonadaceae</taxon>
        <taxon>Pseudoalteromonas</taxon>
    </lineage>
</organism>
<dbReference type="AlphaFoldDB" id="A0A9W4QXZ4"/>
<evidence type="ECO:0000256" key="3">
    <source>
        <dbReference type="SAM" id="SignalP"/>
    </source>
</evidence>
<name>A0A9W4QXZ4_PSEHA</name>
<keyword evidence="5" id="KW-1185">Reference proteome</keyword>
<dbReference type="Proteomes" id="UP001152447">
    <property type="component" value="Unassembled WGS sequence"/>
</dbReference>
<feature type="signal peptide" evidence="3">
    <location>
        <begin position="1"/>
        <end position="24"/>
    </location>
</feature>